<dbReference type="PANTHER" id="PTHR16161:SF0">
    <property type="entry name" value="TRANSCRIPTIONAL PROTEIN SWT1"/>
    <property type="match status" value="1"/>
</dbReference>
<dbReference type="InParanoid" id="D5G8D0"/>
<dbReference type="AlphaFoldDB" id="D5G8D0"/>
<evidence type="ECO:0000313" key="3">
    <source>
        <dbReference type="EMBL" id="CAZ80773.1"/>
    </source>
</evidence>
<dbReference type="RefSeq" id="XP_002836582.1">
    <property type="nucleotide sequence ID" value="XM_002836536.1"/>
</dbReference>
<feature type="region of interest" description="Disordered" evidence="1">
    <location>
        <begin position="210"/>
        <end position="238"/>
    </location>
</feature>
<dbReference type="GeneID" id="9185993"/>
<dbReference type="SUPFAM" id="SSF88723">
    <property type="entry name" value="PIN domain-like"/>
    <property type="match status" value="1"/>
</dbReference>
<proteinExistence type="predicted"/>
<evidence type="ECO:0000256" key="1">
    <source>
        <dbReference type="SAM" id="MobiDB-lite"/>
    </source>
</evidence>
<protein>
    <submittedName>
        <fullName evidence="3">(Perigord truffle) hypothetical protein</fullName>
    </submittedName>
</protein>
<keyword evidence="4" id="KW-1185">Reference proteome</keyword>
<dbReference type="InterPro" id="IPR002716">
    <property type="entry name" value="PIN_dom"/>
</dbReference>
<dbReference type="eggNOG" id="KOG4689">
    <property type="taxonomic scope" value="Eukaryota"/>
</dbReference>
<reference evidence="3 4" key="1">
    <citation type="journal article" date="2010" name="Nature">
        <title>Perigord black truffle genome uncovers evolutionary origins and mechanisms of symbiosis.</title>
        <authorList>
            <person name="Martin F."/>
            <person name="Kohler A."/>
            <person name="Murat C."/>
            <person name="Balestrini R."/>
            <person name="Coutinho P.M."/>
            <person name="Jaillon O."/>
            <person name="Montanini B."/>
            <person name="Morin E."/>
            <person name="Noel B."/>
            <person name="Percudani R."/>
            <person name="Porcel B."/>
            <person name="Rubini A."/>
            <person name="Amicucci A."/>
            <person name="Amselem J."/>
            <person name="Anthouard V."/>
            <person name="Arcioni S."/>
            <person name="Artiguenave F."/>
            <person name="Aury J.M."/>
            <person name="Ballario P."/>
            <person name="Bolchi A."/>
            <person name="Brenna A."/>
            <person name="Brun A."/>
            <person name="Buee M."/>
            <person name="Cantarel B."/>
            <person name="Chevalier G."/>
            <person name="Couloux A."/>
            <person name="Da Silva C."/>
            <person name="Denoeud F."/>
            <person name="Duplessis S."/>
            <person name="Ghignone S."/>
            <person name="Hilselberger B."/>
            <person name="Iotti M."/>
            <person name="Marcais B."/>
            <person name="Mello A."/>
            <person name="Miranda M."/>
            <person name="Pacioni G."/>
            <person name="Quesneville H."/>
            <person name="Riccioni C."/>
            <person name="Ruotolo R."/>
            <person name="Splivallo R."/>
            <person name="Stocchi V."/>
            <person name="Tisserant E."/>
            <person name="Viscomi A.R."/>
            <person name="Zambonelli A."/>
            <person name="Zampieri E."/>
            <person name="Henrissat B."/>
            <person name="Lebrun M.H."/>
            <person name="Paolocci F."/>
            <person name="Bonfante P."/>
            <person name="Ottonello S."/>
            <person name="Wincker P."/>
        </authorList>
    </citation>
    <scope>NUCLEOTIDE SEQUENCE [LARGE SCALE GENOMIC DNA]</scope>
    <source>
        <strain evidence="3 4">Mel28</strain>
    </source>
</reference>
<organism evidence="3 4">
    <name type="scientific">Tuber melanosporum (strain Mel28)</name>
    <name type="common">Perigord black truffle</name>
    <dbReference type="NCBI Taxonomy" id="656061"/>
    <lineage>
        <taxon>Eukaryota</taxon>
        <taxon>Fungi</taxon>
        <taxon>Dikarya</taxon>
        <taxon>Ascomycota</taxon>
        <taxon>Pezizomycotina</taxon>
        <taxon>Pezizomycetes</taxon>
        <taxon>Pezizales</taxon>
        <taxon>Tuberaceae</taxon>
        <taxon>Tuber</taxon>
    </lineage>
</organism>
<evidence type="ECO:0000313" key="4">
    <source>
        <dbReference type="Proteomes" id="UP000006911"/>
    </source>
</evidence>
<dbReference type="GO" id="GO:0005634">
    <property type="term" value="C:nucleus"/>
    <property type="evidence" value="ECO:0007669"/>
    <property type="project" value="TreeGrafter"/>
</dbReference>
<dbReference type="CDD" id="cd18727">
    <property type="entry name" value="PIN_Swt1-like"/>
    <property type="match status" value="1"/>
</dbReference>
<dbReference type="EMBL" id="FN430042">
    <property type="protein sequence ID" value="CAZ80773.1"/>
    <property type="molecule type" value="Genomic_DNA"/>
</dbReference>
<dbReference type="GO" id="GO:0004540">
    <property type="term" value="F:RNA nuclease activity"/>
    <property type="evidence" value="ECO:0007669"/>
    <property type="project" value="UniProtKB-ARBA"/>
</dbReference>
<dbReference type="KEGG" id="tml:GSTUM_00004749001"/>
<dbReference type="STRING" id="656061.D5G8D0"/>
<feature type="domain" description="PIN" evidence="2">
    <location>
        <begin position="45"/>
        <end position="176"/>
    </location>
</feature>
<gene>
    <name evidence="3" type="ORF">GSTUM_00004749001</name>
</gene>
<dbReference type="PANTHER" id="PTHR16161">
    <property type="entry name" value="TRANSCRIPTIONAL PROTEIN SWT1"/>
    <property type="match status" value="1"/>
</dbReference>
<dbReference type="Gene3D" id="3.40.50.1010">
    <property type="entry name" value="5'-nuclease"/>
    <property type="match status" value="1"/>
</dbReference>
<dbReference type="Pfam" id="PF13638">
    <property type="entry name" value="PIN_4"/>
    <property type="match status" value="1"/>
</dbReference>
<sequence>MADLEEWQAIREVAHVIAEDRASEKIGQGQLEVLVPGQRVDDATHILVIDTSFILVHLNLVNDLVLSYLEWGCVVVLPWATIQELDGLKKSSRGITGISFGNDGRRVDISMLARAANRWAFRVLSNPEPGIWGQTREEVINRTFNHGDMAILDCARFFYDQGYDTYLLTNDFNLSVNAIIYKIKAFMYEKGQTCHSLLKKIYGRSRRPRHLPKPRGFLAQPTGPKVQQRPGDWVGSRIVPGTERKVDSRDAQGAEPKAMPHFLPPNLIQGRYIPPMPTRPYASKKTFSGRSLGSSPEPVRAWQGVVGNGMAESIHAPRGRETRIANRAGSYAHSAIPTASAVVSTKNLSILLLEIQADALSSFMAAIKHHVLDCFGDAAGYLKIHPEDQIRSLYDLESFMLKHYITVFAEFIPRSTHRQLVSRYFSGTHYELERFSRHPVKASHCPSVLEVLDFINALDSLWRMTGAGIPHLVGCVWPVHIWSRANNDLLLG</sequence>
<dbReference type="SMART" id="SM00670">
    <property type="entry name" value="PINc"/>
    <property type="match status" value="1"/>
</dbReference>
<dbReference type="Proteomes" id="UP000006911">
    <property type="component" value="Unassembled WGS sequence"/>
</dbReference>
<accession>D5G8D0</accession>
<name>D5G8D0_TUBMM</name>
<dbReference type="HOGENOM" id="CLU_554541_0_0_1"/>
<evidence type="ECO:0000259" key="2">
    <source>
        <dbReference type="SMART" id="SM00670"/>
    </source>
</evidence>
<dbReference type="InterPro" id="IPR029060">
    <property type="entry name" value="PIN-like_dom_sf"/>
</dbReference>
<dbReference type="InterPro" id="IPR052626">
    <property type="entry name" value="SWT1_Regulator"/>
</dbReference>